<reference evidence="2 3" key="1">
    <citation type="submission" date="2016-10" db="EMBL/GenBank/DDBJ databases">
        <authorList>
            <person name="de Groot N.N."/>
        </authorList>
    </citation>
    <scope>NUCLEOTIDE SEQUENCE [LARGE SCALE GENOMIC DNA]</scope>
    <source>
        <strain evidence="2 3">DSM 43941</strain>
    </source>
</reference>
<proteinExistence type="predicted"/>
<feature type="region of interest" description="Disordered" evidence="1">
    <location>
        <begin position="68"/>
        <end position="87"/>
    </location>
</feature>
<dbReference type="Proteomes" id="UP000198688">
    <property type="component" value="Chromosome I"/>
</dbReference>
<evidence type="ECO:0000256" key="1">
    <source>
        <dbReference type="SAM" id="MobiDB-lite"/>
    </source>
</evidence>
<gene>
    <name evidence="2" type="ORF">SAMN04489716_9376</name>
</gene>
<accession>A0A1H2DF21</accession>
<organism evidence="2 3">
    <name type="scientific">Actinoplanes derwentensis</name>
    <dbReference type="NCBI Taxonomy" id="113562"/>
    <lineage>
        <taxon>Bacteria</taxon>
        <taxon>Bacillati</taxon>
        <taxon>Actinomycetota</taxon>
        <taxon>Actinomycetes</taxon>
        <taxon>Micromonosporales</taxon>
        <taxon>Micromonosporaceae</taxon>
        <taxon>Actinoplanes</taxon>
    </lineage>
</organism>
<evidence type="ECO:0000313" key="2">
    <source>
        <dbReference type="EMBL" id="SDT80826.1"/>
    </source>
</evidence>
<evidence type="ECO:0000313" key="3">
    <source>
        <dbReference type="Proteomes" id="UP000198688"/>
    </source>
</evidence>
<keyword evidence="3" id="KW-1185">Reference proteome</keyword>
<dbReference type="AlphaFoldDB" id="A0A1H2DF21"/>
<dbReference type="EMBL" id="LT629758">
    <property type="protein sequence ID" value="SDT80826.1"/>
    <property type="molecule type" value="Genomic_DNA"/>
</dbReference>
<sequence length="124" mass="12244">MIREVVSAVATEVGWVSGGDPVGAGEVAFRLRQGSPGFVQVAEDSVEADAGEADHDFLGTVGVGDHEQSVAGLGDGAGGFGEPAVGRDVQRPLEVPGEGEVAGAAGCPAVTTVRNCSTLIGAQA</sequence>
<name>A0A1H2DF21_9ACTN</name>
<protein>
    <submittedName>
        <fullName evidence="2">Uncharacterized protein</fullName>
    </submittedName>
</protein>